<dbReference type="PROSITE" id="PS51257">
    <property type="entry name" value="PROKAR_LIPOPROTEIN"/>
    <property type="match status" value="1"/>
</dbReference>
<comment type="caution">
    <text evidence="2">The sequence shown here is derived from an EMBL/GenBank/DDBJ whole genome shotgun (WGS) entry which is preliminary data.</text>
</comment>
<keyword evidence="1" id="KW-0732">Signal</keyword>
<dbReference type="EMBL" id="JACWMW010000002">
    <property type="protein sequence ID" value="MBD1386136.1"/>
    <property type="molecule type" value="Genomic_DNA"/>
</dbReference>
<name>A0ABR7X6C5_9SPHI</name>
<organism evidence="2 3">
    <name type="scientific">Mucilaginibacter rigui</name>
    <dbReference type="NCBI Taxonomy" id="534635"/>
    <lineage>
        <taxon>Bacteria</taxon>
        <taxon>Pseudomonadati</taxon>
        <taxon>Bacteroidota</taxon>
        <taxon>Sphingobacteriia</taxon>
        <taxon>Sphingobacteriales</taxon>
        <taxon>Sphingobacteriaceae</taxon>
        <taxon>Mucilaginibacter</taxon>
    </lineage>
</organism>
<keyword evidence="3" id="KW-1185">Reference proteome</keyword>
<evidence type="ECO:0000313" key="3">
    <source>
        <dbReference type="Proteomes" id="UP000618754"/>
    </source>
</evidence>
<sequence>MKKFNLTSVSVAALLLLAVSCTKDKNDMGFVPTNPDGNAQQFVASNAPKTQTMQIDASNLPQSVTLKGGTKITFPAGSLTVGGAAVTGTVTVEAVEVLKRSDVLFYGSNTNHISGAPLASDGFIYVNVKANGTSVDNMMPVPMQISIPAKRSGVTQLWEGVDQGGNPLVAGAAAQMAWAAPRKGANGQDGGKEVASVNNTFTFNFGTTGWINTDVFYSYSNPKTTVNVDLVGNPGTLSSFHSYSGETYVYFCAKGSNVAAQLYTTTGPNSVKSYDNVMPIGVEGKFLTFSIKDGKYYYGELESTITANQHVTLTLTETTEAAVQTAINSLDSY</sequence>
<accession>A0ABR7X6C5</accession>
<dbReference type="Proteomes" id="UP000618754">
    <property type="component" value="Unassembled WGS sequence"/>
</dbReference>
<dbReference type="RefSeq" id="WP_191175956.1">
    <property type="nucleotide sequence ID" value="NZ_JACWMW010000002.1"/>
</dbReference>
<reference evidence="2 3" key="1">
    <citation type="submission" date="2020-09" db="EMBL/GenBank/DDBJ databases">
        <title>Novel species of Mucilaginibacter isolated from a glacier on the Tibetan Plateau.</title>
        <authorList>
            <person name="Liu Q."/>
            <person name="Xin Y.-H."/>
        </authorList>
    </citation>
    <scope>NUCLEOTIDE SEQUENCE [LARGE SCALE GENOMIC DNA]</scope>
    <source>
        <strain evidence="2 3">CGMCC 1.13878</strain>
    </source>
</reference>
<evidence type="ECO:0000256" key="1">
    <source>
        <dbReference type="SAM" id="SignalP"/>
    </source>
</evidence>
<protein>
    <submittedName>
        <fullName evidence="2">Uncharacterized protein</fullName>
    </submittedName>
</protein>
<feature type="chain" id="PRO_5045989931" evidence="1">
    <location>
        <begin position="26"/>
        <end position="333"/>
    </location>
</feature>
<gene>
    <name evidence="2" type="ORF">IDJ75_12670</name>
</gene>
<feature type="signal peptide" evidence="1">
    <location>
        <begin position="1"/>
        <end position="25"/>
    </location>
</feature>
<evidence type="ECO:0000313" key="2">
    <source>
        <dbReference type="EMBL" id="MBD1386136.1"/>
    </source>
</evidence>
<proteinExistence type="predicted"/>